<feature type="chain" id="PRO_5027553680" evidence="1">
    <location>
        <begin position="28"/>
        <end position="197"/>
    </location>
</feature>
<protein>
    <submittedName>
        <fullName evidence="3">Uncharacterized protein LOC113791955</fullName>
    </submittedName>
</protein>
<keyword evidence="1" id="KW-0732">Signal</keyword>
<dbReference type="Proteomes" id="UP000515146">
    <property type="component" value="Unplaced"/>
</dbReference>
<dbReference type="KEGG" id="dpte:113791955"/>
<dbReference type="OrthoDB" id="6515880at2759"/>
<feature type="signal peptide" evidence="1">
    <location>
        <begin position="1"/>
        <end position="27"/>
    </location>
</feature>
<dbReference type="AlphaFoldDB" id="A0A6P6Y004"/>
<evidence type="ECO:0000313" key="2">
    <source>
        <dbReference type="Proteomes" id="UP000515146"/>
    </source>
</evidence>
<reference evidence="3" key="1">
    <citation type="submission" date="2025-08" db="UniProtKB">
        <authorList>
            <consortium name="RefSeq"/>
        </authorList>
    </citation>
    <scope>IDENTIFICATION</scope>
    <source>
        <strain evidence="3">Airmid</strain>
    </source>
</reference>
<evidence type="ECO:0000256" key="1">
    <source>
        <dbReference type="SAM" id="SignalP"/>
    </source>
</evidence>
<dbReference type="RefSeq" id="XP_027197609.1">
    <property type="nucleotide sequence ID" value="XM_027341808.1"/>
</dbReference>
<accession>A0A6P6Y004</accession>
<keyword evidence="2" id="KW-1185">Reference proteome</keyword>
<name>A0A6P6Y004_DERPT</name>
<organism evidence="2 3">
    <name type="scientific">Dermatophagoides pteronyssinus</name>
    <name type="common">European house dust mite</name>
    <dbReference type="NCBI Taxonomy" id="6956"/>
    <lineage>
        <taxon>Eukaryota</taxon>
        <taxon>Metazoa</taxon>
        <taxon>Ecdysozoa</taxon>
        <taxon>Arthropoda</taxon>
        <taxon>Chelicerata</taxon>
        <taxon>Arachnida</taxon>
        <taxon>Acari</taxon>
        <taxon>Acariformes</taxon>
        <taxon>Sarcoptiformes</taxon>
        <taxon>Astigmata</taxon>
        <taxon>Psoroptidia</taxon>
        <taxon>Analgoidea</taxon>
        <taxon>Pyroglyphidae</taxon>
        <taxon>Dermatophagoidinae</taxon>
        <taxon>Dermatophagoides</taxon>
    </lineage>
</organism>
<evidence type="ECO:0000313" key="3">
    <source>
        <dbReference type="RefSeq" id="XP_027197609.1"/>
    </source>
</evidence>
<dbReference type="InParanoid" id="A0A6P6Y004"/>
<proteinExistence type="predicted"/>
<sequence>MWKINNKNIIIILMCVFLLFMAKFIECFNRDQIIEQQNYQYQQISNDAKNRYQKLSKYPNHPKHYPHQYMIHIRWGKPIHNNDMIRKGDENSRYRKYAHEEEEHWHHKKWINIGNMPNDIGDNNNNEKYTNEDDDRSLYQVTERKFNTLPVFARPLKDKNSLREIQKHFAIPSTSFPVNRNFAKWTKAPIKFKKTKI</sequence>
<gene>
    <name evidence="3" type="primary">LOC113791955</name>
</gene>
<dbReference type="OMA" id="WINIGNM"/>